<evidence type="ECO:0000256" key="1">
    <source>
        <dbReference type="SAM" id="Phobius"/>
    </source>
</evidence>
<keyword evidence="1" id="KW-1133">Transmembrane helix</keyword>
<keyword evidence="3" id="KW-1185">Reference proteome</keyword>
<feature type="transmembrane region" description="Helical" evidence="1">
    <location>
        <begin position="219"/>
        <end position="239"/>
    </location>
</feature>
<dbReference type="RefSeq" id="WP_379748080.1">
    <property type="nucleotide sequence ID" value="NZ_JBHTCP010000013.1"/>
</dbReference>
<evidence type="ECO:0000313" key="3">
    <source>
        <dbReference type="Proteomes" id="UP001596549"/>
    </source>
</evidence>
<keyword evidence="1" id="KW-0812">Transmembrane</keyword>
<feature type="transmembrane region" description="Helical" evidence="1">
    <location>
        <begin position="284"/>
        <end position="302"/>
    </location>
</feature>
<feature type="transmembrane region" description="Helical" evidence="1">
    <location>
        <begin position="260"/>
        <end position="278"/>
    </location>
</feature>
<protein>
    <submittedName>
        <fullName evidence="2">Multidrug resistance efflux transporter family protein</fullName>
    </submittedName>
</protein>
<dbReference type="InterPro" id="IPR032713">
    <property type="entry name" value="EmrE"/>
</dbReference>
<evidence type="ECO:0000313" key="2">
    <source>
        <dbReference type="EMBL" id="MFC7371477.1"/>
    </source>
</evidence>
<accession>A0ABW2NLI3</accession>
<keyword evidence="1" id="KW-0472">Membrane</keyword>
<feature type="transmembrane region" description="Helical" evidence="1">
    <location>
        <begin position="69"/>
        <end position="89"/>
    </location>
</feature>
<dbReference type="Proteomes" id="UP001596549">
    <property type="component" value="Unassembled WGS sequence"/>
</dbReference>
<dbReference type="Pfam" id="PF13536">
    <property type="entry name" value="EmrE"/>
    <property type="match status" value="1"/>
</dbReference>
<comment type="caution">
    <text evidence="2">The sequence shown here is derived from an EMBL/GenBank/DDBJ whole genome shotgun (WGS) entry which is preliminary data.</text>
</comment>
<gene>
    <name evidence="2" type="ORF">ACFQPF_07300</name>
</gene>
<feature type="transmembrane region" description="Helical" evidence="1">
    <location>
        <begin position="128"/>
        <end position="145"/>
    </location>
</feature>
<feature type="transmembrane region" description="Helical" evidence="1">
    <location>
        <begin position="95"/>
        <end position="116"/>
    </location>
</feature>
<name>A0ABW2NLI3_9BACL</name>
<feature type="transmembrane region" description="Helical" evidence="1">
    <location>
        <begin position="37"/>
        <end position="57"/>
    </location>
</feature>
<organism evidence="2 3">
    <name type="scientific">Fictibacillus iocasae</name>
    <dbReference type="NCBI Taxonomy" id="2715437"/>
    <lineage>
        <taxon>Bacteria</taxon>
        <taxon>Bacillati</taxon>
        <taxon>Bacillota</taxon>
        <taxon>Bacilli</taxon>
        <taxon>Bacillales</taxon>
        <taxon>Fictibacillaceae</taxon>
        <taxon>Fictibacillus</taxon>
    </lineage>
</organism>
<dbReference type="EMBL" id="JBHTCP010000013">
    <property type="protein sequence ID" value="MFC7371477.1"/>
    <property type="molecule type" value="Genomic_DNA"/>
</dbReference>
<proteinExistence type="predicted"/>
<sequence>MKAIVLGVLAALFFGVTFVLNRTMEQSGGSWPWTSSLRFFYMVPLLWGIVWLRGNVAPVLKELKQHFRVWFLWSTVGFVLFYAPITFAAGFGPAWLVASTWQITIIAGSLLVPLFIMNGKRQSIPLKGLLFSSIILAGVLLVQWQEAQGGLGLNSLYCVLAVLVAAFAYPLGNRKMMQHTNGRLDAFQRALGMTIASLPIWLVLAAAGFVTSGPPSSGQLVQTVFVAVSSGVIATVLFFKATDLCGGNPVKLAAVEATQSAEIVFVLAAEILFLSLAVPNAPALAGMALIMMGMYAHAMYSAKVAAAEKLQKRAG</sequence>
<reference evidence="3" key="1">
    <citation type="journal article" date="2019" name="Int. J. Syst. Evol. Microbiol.">
        <title>The Global Catalogue of Microorganisms (GCM) 10K type strain sequencing project: providing services to taxonomists for standard genome sequencing and annotation.</title>
        <authorList>
            <consortium name="The Broad Institute Genomics Platform"/>
            <consortium name="The Broad Institute Genome Sequencing Center for Infectious Disease"/>
            <person name="Wu L."/>
            <person name="Ma J."/>
        </authorList>
    </citation>
    <scope>NUCLEOTIDE SEQUENCE [LARGE SCALE GENOMIC DNA]</scope>
    <source>
        <strain evidence="3">NBRC 106396</strain>
    </source>
</reference>
<feature type="transmembrane region" description="Helical" evidence="1">
    <location>
        <begin position="151"/>
        <end position="169"/>
    </location>
</feature>
<feature type="transmembrane region" description="Helical" evidence="1">
    <location>
        <begin position="190"/>
        <end position="213"/>
    </location>
</feature>